<reference evidence="2 3" key="1">
    <citation type="submission" date="2011-06" db="EMBL/GenBank/DDBJ databases">
        <title>The Genome Sequence of Fusarium oxysporum FOSC 3-a.</title>
        <authorList>
            <consortium name="The Broad Institute Genome Sequencing Platform"/>
            <person name="Ma L.-J."/>
            <person name="Gale L.R."/>
            <person name="Schwartz D.C."/>
            <person name="Zhou S."/>
            <person name="Corby-Kistler H."/>
            <person name="Young S.K."/>
            <person name="Zeng Q."/>
            <person name="Gargeya S."/>
            <person name="Fitzgerald M."/>
            <person name="Haas B."/>
            <person name="Abouelleil A."/>
            <person name="Alvarado L."/>
            <person name="Arachchi H.M."/>
            <person name="Berlin A."/>
            <person name="Brown A."/>
            <person name="Chapman S.B."/>
            <person name="Chen Z."/>
            <person name="Dunbar C."/>
            <person name="Freedman E."/>
            <person name="Gearin G."/>
            <person name="Gellesch M."/>
            <person name="Goldberg J."/>
            <person name="Griggs A."/>
            <person name="Gujja S."/>
            <person name="Heiman D."/>
            <person name="Howarth C."/>
            <person name="Larson L."/>
            <person name="Lui A."/>
            <person name="MacDonald P.J.P."/>
            <person name="Mehta T."/>
            <person name="Montmayeur A."/>
            <person name="Murphy C."/>
            <person name="Neiman D."/>
            <person name="Pearson M."/>
            <person name="Priest M."/>
            <person name="Roberts A."/>
            <person name="Saif S."/>
            <person name="Shea T."/>
            <person name="Shenoy N."/>
            <person name="Sisk P."/>
            <person name="Stolte C."/>
            <person name="Sykes S."/>
            <person name="Wortman J."/>
            <person name="Nusbaum C."/>
            <person name="Birren B."/>
        </authorList>
    </citation>
    <scope>NUCLEOTIDE SEQUENCE [LARGE SCALE GENOMIC DNA]</scope>
    <source>
        <strain evidence="3">FOSC 3-a</strain>
    </source>
</reference>
<accession>W9HGN1</accession>
<dbReference type="HOGENOM" id="CLU_733696_0_0_1"/>
<evidence type="ECO:0000256" key="1">
    <source>
        <dbReference type="SAM" id="MobiDB-lite"/>
    </source>
</evidence>
<protein>
    <submittedName>
        <fullName evidence="2">Uncharacterized protein</fullName>
    </submittedName>
</protein>
<feature type="compositionally biased region" description="Basic and acidic residues" evidence="1">
    <location>
        <begin position="193"/>
        <end position="208"/>
    </location>
</feature>
<organism evidence="2 3">
    <name type="scientific">Fusarium oxysporum NRRL 32931</name>
    <dbReference type="NCBI Taxonomy" id="660029"/>
    <lineage>
        <taxon>Eukaryota</taxon>
        <taxon>Fungi</taxon>
        <taxon>Dikarya</taxon>
        <taxon>Ascomycota</taxon>
        <taxon>Pezizomycotina</taxon>
        <taxon>Sordariomycetes</taxon>
        <taxon>Hypocreomycetidae</taxon>
        <taxon>Hypocreales</taxon>
        <taxon>Nectriaceae</taxon>
        <taxon>Fusarium</taxon>
        <taxon>Fusarium oxysporum species complex</taxon>
    </lineage>
</organism>
<feature type="compositionally biased region" description="Polar residues" evidence="1">
    <location>
        <begin position="128"/>
        <end position="170"/>
    </location>
</feature>
<evidence type="ECO:0000313" key="2">
    <source>
        <dbReference type="EMBL" id="EWY81382.1"/>
    </source>
</evidence>
<proteinExistence type="predicted"/>
<feature type="region of interest" description="Disordered" evidence="1">
    <location>
        <begin position="108"/>
        <end position="220"/>
    </location>
</feature>
<dbReference type="Proteomes" id="UP000030753">
    <property type="component" value="Unassembled WGS sequence"/>
</dbReference>
<dbReference type="AlphaFoldDB" id="W9HGN1"/>
<dbReference type="EMBL" id="JH717849">
    <property type="protein sequence ID" value="EWY81382.1"/>
    <property type="molecule type" value="Genomic_DNA"/>
</dbReference>
<sequence>MPIPSSHVRTVSFEEHGEYQVICESPKQKLLVQLVSAVSGNEQVYENDFTLMFSVTLSDGSVHGPAMSFSDLASHISLQEPIAQDQLLDHPTIDLATLDLFGDRQTMGHLRPMKDAGPADSYPHDPGSTKTQSPHEYGSVQSEVITNSPHSSTFDFTVQSHGTRPSTVPTSLPHKPRSPKGVLASLQTTECQAEEKENISSSHHKDEQNQWSPHNSENSAEFDTATTYSFDTLSDDPKLQYFQAFIDQLAEDVRAATDGTTLKDVGQGFLDQTLRDFAWKLHEESTNPFQLETSVIIHRKRRNIVDLLDFQVPAFEEAESVSGQSLGDSEAENGEETFTVPFKKAEEMIVDWINDVKSGEPNDLSQMPQYRRFTDGF</sequence>
<feature type="compositionally biased region" description="Polar residues" evidence="1">
    <location>
        <begin position="209"/>
        <end position="220"/>
    </location>
</feature>
<gene>
    <name evidence="2" type="ORF">FOYG_15642</name>
</gene>
<name>W9HGN1_FUSOX</name>
<evidence type="ECO:0000313" key="3">
    <source>
        <dbReference type="Proteomes" id="UP000030753"/>
    </source>
</evidence>